<dbReference type="Pfam" id="PF08281">
    <property type="entry name" value="Sigma70_r4_2"/>
    <property type="match status" value="1"/>
</dbReference>
<dbReference type="EMBL" id="FMZE01000001">
    <property type="protein sequence ID" value="SDC03864.1"/>
    <property type="molecule type" value="Genomic_DNA"/>
</dbReference>
<dbReference type="InterPro" id="IPR014284">
    <property type="entry name" value="RNA_pol_sigma-70_dom"/>
</dbReference>
<dbReference type="InterPro" id="IPR013325">
    <property type="entry name" value="RNA_pol_sigma_r2"/>
</dbReference>
<evidence type="ECO:0000256" key="6">
    <source>
        <dbReference type="SAM" id="MobiDB-lite"/>
    </source>
</evidence>
<dbReference type="Proteomes" id="UP000199494">
    <property type="component" value="Unassembled WGS sequence"/>
</dbReference>
<dbReference type="Gene3D" id="1.10.1740.10">
    <property type="match status" value="1"/>
</dbReference>
<dbReference type="KEGG" id="pmad:BAY61_09070"/>
<keyword evidence="2" id="KW-0805">Transcription regulation</keyword>
<dbReference type="Gene3D" id="1.10.10.10">
    <property type="entry name" value="Winged helix-like DNA-binding domain superfamily/Winged helix DNA-binding domain"/>
    <property type="match status" value="1"/>
</dbReference>
<dbReference type="PANTHER" id="PTHR43133:SF58">
    <property type="entry name" value="ECF RNA POLYMERASE SIGMA FACTOR SIGD"/>
    <property type="match status" value="1"/>
</dbReference>
<gene>
    <name evidence="7" type="ORF">SAMN05421630_101175</name>
</gene>
<dbReference type="InterPro" id="IPR036388">
    <property type="entry name" value="WH-like_DNA-bd_sf"/>
</dbReference>
<dbReference type="Pfam" id="PF04542">
    <property type="entry name" value="Sigma70_r2"/>
    <property type="match status" value="1"/>
</dbReference>
<dbReference type="InterPro" id="IPR013324">
    <property type="entry name" value="RNA_pol_sigma_r3/r4-like"/>
</dbReference>
<feature type="compositionally biased region" description="Low complexity" evidence="6">
    <location>
        <begin position="16"/>
        <end position="26"/>
    </location>
</feature>
<dbReference type="AlphaFoldDB" id="A0A222VMF9"/>
<evidence type="ECO:0000256" key="2">
    <source>
        <dbReference type="ARBA" id="ARBA00023015"/>
    </source>
</evidence>
<reference evidence="7 8" key="1">
    <citation type="submission" date="2016-10" db="EMBL/GenBank/DDBJ databases">
        <authorList>
            <person name="de Groot N.N."/>
        </authorList>
    </citation>
    <scope>NUCLEOTIDE SEQUENCE [LARGE SCALE GENOMIC DNA]</scope>
    <source>
        <strain evidence="7 8">CGMCC 4.5506</strain>
    </source>
</reference>
<dbReference type="SUPFAM" id="SSF88946">
    <property type="entry name" value="Sigma2 domain of RNA polymerase sigma factors"/>
    <property type="match status" value="1"/>
</dbReference>
<evidence type="ECO:0000256" key="3">
    <source>
        <dbReference type="ARBA" id="ARBA00023082"/>
    </source>
</evidence>
<name>A0A222VMF9_9PSEU</name>
<dbReference type="InterPro" id="IPR039425">
    <property type="entry name" value="RNA_pol_sigma-70-like"/>
</dbReference>
<dbReference type="RefSeq" id="WP_091795026.1">
    <property type="nucleotide sequence ID" value="NZ_CP016353.1"/>
</dbReference>
<dbReference type="NCBIfam" id="TIGR02937">
    <property type="entry name" value="sigma70-ECF"/>
    <property type="match status" value="1"/>
</dbReference>
<evidence type="ECO:0000313" key="8">
    <source>
        <dbReference type="Proteomes" id="UP000199494"/>
    </source>
</evidence>
<dbReference type="OrthoDB" id="160825at2"/>
<organism evidence="7 8">
    <name type="scientific">Prauserella marina</name>
    <dbReference type="NCBI Taxonomy" id="530584"/>
    <lineage>
        <taxon>Bacteria</taxon>
        <taxon>Bacillati</taxon>
        <taxon>Actinomycetota</taxon>
        <taxon>Actinomycetes</taxon>
        <taxon>Pseudonocardiales</taxon>
        <taxon>Pseudonocardiaceae</taxon>
        <taxon>Prauserella</taxon>
    </lineage>
</organism>
<dbReference type="STRING" id="530584.SAMN05421630_101175"/>
<dbReference type="CDD" id="cd06171">
    <property type="entry name" value="Sigma70_r4"/>
    <property type="match status" value="1"/>
</dbReference>
<dbReference type="GO" id="GO:0006352">
    <property type="term" value="P:DNA-templated transcription initiation"/>
    <property type="evidence" value="ECO:0007669"/>
    <property type="project" value="InterPro"/>
</dbReference>
<keyword evidence="8" id="KW-1185">Reference proteome</keyword>
<dbReference type="SUPFAM" id="SSF88659">
    <property type="entry name" value="Sigma3 and sigma4 domains of RNA polymerase sigma factors"/>
    <property type="match status" value="1"/>
</dbReference>
<evidence type="ECO:0000256" key="4">
    <source>
        <dbReference type="ARBA" id="ARBA00023125"/>
    </source>
</evidence>
<dbReference type="InterPro" id="IPR007627">
    <property type="entry name" value="RNA_pol_sigma70_r2"/>
</dbReference>
<evidence type="ECO:0000256" key="1">
    <source>
        <dbReference type="ARBA" id="ARBA00010641"/>
    </source>
</evidence>
<feature type="region of interest" description="Disordered" evidence="6">
    <location>
        <begin position="1"/>
        <end position="27"/>
    </location>
</feature>
<evidence type="ECO:0000313" key="7">
    <source>
        <dbReference type="EMBL" id="SDC03864.1"/>
    </source>
</evidence>
<dbReference type="GO" id="GO:0016987">
    <property type="term" value="F:sigma factor activity"/>
    <property type="evidence" value="ECO:0007669"/>
    <property type="project" value="UniProtKB-KW"/>
</dbReference>
<comment type="similarity">
    <text evidence="1">Belongs to the sigma-70 factor family. ECF subfamily.</text>
</comment>
<keyword evidence="4" id="KW-0238">DNA-binding</keyword>
<proteinExistence type="inferred from homology"/>
<keyword evidence="3" id="KW-0731">Sigma factor</keyword>
<dbReference type="InterPro" id="IPR013249">
    <property type="entry name" value="RNA_pol_sigma70_r4_t2"/>
</dbReference>
<accession>A0A222VMF9</accession>
<dbReference type="NCBIfam" id="NF007230">
    <property type="entry name" value="PRK09648.1"/>
    <property type="match status" value="1"/>
</dbReference>
<sequence length="223" mass="24010">MESVTSTIAPPRVRPAELATDGADTADAARGETLSKSELDPVVHAAASGDPLAVSTLLTMITPVVTRYCRARLGRRDLCYVSADDVAQETCVAVLKALPSYQDRGGSFLFLVHAIASNKVSDAFRLVSRDRSDPTPDVPESDTMDNEPERLALNTDLGQRLSNLLGHLPSTQREIVVLRIVVGLSATETAEALGLSSANVRTSQHRALSRLRTLIDRESEYVA</sequence>
<evidence type="ECO:0000256" key="5">
    <source>
        <dbReference type="ARBA" id="ARBA00023163"/>
    </source>
</evidence>
<keyword evidence="5" id="KW-0804">Transcription</keyword>
<protein>
    <submittedName>
        <fullName evidence="7">RNA polymerase sigma-70 factor, ECF subfamily</fullName>
    </submittedName>
</protein>
<dbReference type="GO" id="GO:0003677">
    <property type="term" value="F:DNA binding"/>
    <property type="evidence" value="ECO:0007669"/>
    <property type="project" value="UniProtKB-KW"/>
</dbReference>
<dbReference type="PANTHER" id="PTHR43133">
    <property type="entry name" value="RNA POLYMERASE ECF-TYPE SIGMA FACTO"/>
    <property type="match status" value="1"/>
</dbReference>